<sequence length="128" mass="14345">MNSTTQQDQLEIVSALAASLADRMLMERLTQGTLPLANASRLWTASLLLEEHERPIPRIVADVLEQVRHVEPAEAPERMDLESELESGPEPRPEPLPDVTAERHAGAAAPRRRRLTRLLRPFRQGTEA</sequence>
<evidence type="ECO:0000256" key="1">
    <source>
        <dbReference type="SAM" id="MobiDB-lite"/>
    </source>
</evidence>
<dbReference type="RefSeq" id="WP_043759265.1">
    <property type="nucleotide sequence ID" value="NZ_CP003811.1"/>
</dbReference>
<dbReference type="HOGENOM" id="CLU_2058648_0_0_5"/>
<dbReference type="AlphaFoldDB" id="A0A089NWM9"/>
<reference evidence="2 3" key="1">
    <citation type="journal article" date="2014" name="PLoS ONE">
        <title>Genome Information of Methylobacterium oryzae, a Plant-Probiotic Methylotroph in the Phyllosphere.</title>
        <authorList>
            <person name="Kwak M.J."/>
            <person name="Jeong H."/>
            <person name="Madhaiyan M."/>
            <person name="Lee Y."/>
            <person name="Sa T.M."/>
            <person name="Oh T.K."/>
            <person name="Kim J.F."/>
        </authorList>
    </citation>
    <scope>NUCLEOTIDE SEQUENCE [LARGE SCALE GENOMIC DNA]</scope>
    <source>
        <strain evidence="2 3">CBMB20</strain>
    </source>
</reference>
<dbReference type="GeneID" id="96605898"/>
<dbReference type="Proteomes" id="UP000029492">
    <property type="component" value="Chromosome"/>
</dbReference>
<evidence type="ECO:0000313" key="3">
    <source>
        <dbReference type="Proteomes" id="UP000029492"/>
    </source>
</evidence>
<dbReference type="EMBL" id="CP003811">
    <property type="protein sequence ID" value="AIQ92326.1"/>
    <property type="molecule type" value="Genomic_DNA"/>
</dbReference>
<evidence type="ECO:0000313" key="2">
    <source>
        <dbReference type="EMBL" id="AIQ92326.1"/>
    </source>
</evidence>
<gene>
    <name evidence="2" type="ORF">MOC_4571</name>
</gene>
<protein>
    <submittedName>
        <fullName evidence="2">Protein of unassigned function</fullName>
    </submittedName>
</protein>
<accession>A0A089NWM9</accession>
<feature type="compositionally biased region" description="Low complexity" evidence="1">
    <location>
        <begin position="118"/>
        <end position="128"/>
    </location>
</feature>
<organism evidence="2 3">
    <name type="scientific">Methylobacterium oryzae CBMB20</name>
    <dbReference type="NCBI Taxonomy" id="693986"/>
    <lineage>
        <taxon>Bacteria</taxon>
        <taxon>Pseudomonadati</taxon>
        <taxon>Pseudomonadota</taxon>
        <taxon>Alphaproteobacteria</taxon>
        <taxon>Hyphomicrobiales</taxon>
        <taxon>Methylobacteriaceae</taxon>
        <taxon>Methylobacterium</taxon>
    </lineage>
</organism>
<dbReference type="KEGG" id="mor:MOC_4571"/>
<feature type="region of interest" description="Disordered" evidence="1">
    <location>
        <begin position="70"/>
        <end position="128"/>
    </location>
</feature>
<name>A0A089NWM9_9HYPH</name>
<keyword evidence="3" id="KW-1185">Reference proteome</keyword>
<proteinExistence type="predicted"/>
<dbReference type="eggNOG" id="ENOG5030CFB">
    <property type="taxonomic scope" value="Bacteria"/>
</dbReference>
<feature type="compositionally biased region" description="Basic and acidic residues" evidence="1">
    <location>
        <begin position="89"/>
        <end position="105"/>
    </location>
</feature>
<feature type="compositionally biased region" description="Basic and acidic residues" evidence="1">
    <location>
        <begin position="70"/>
        <end position="81"/>
    </location>
</feature>